<name>A0A7W7Y0G6_9GAMM</name>
<keyword evidence="1" id="KW-0732">Signal</keyword>
<feature type="chain" id="PRO_5030953227" description="DUF4399 domain-containing protein" evidence="1">
    <location>
        <begin position="18"/>
        <end position="139"/>
    </location>
</feature>
<evidence type="ECO:0000313" key="4">
    <source>
        <dbReference type="Proteomes" id="UP000519004"/>
    </source>
</evidence>
<sequence>MRLLTACLFFAALSVAAAGLPRSSAPAEARLYFISPQDGDSVDSEFTVRFGLSGMGVAPAGVVAAHTGHHHLLIDTDLPPLDRPIPNDARHLHFGQGQTEATIRLPPGRHTLQLLLGDHAHIPHDPPVISERITVIVRD</sequence>
<feature type="domain" description="DUF4399" evidence="2">
    <location>
        <begin position="48"/>
        <end position="138"/>
    </location>
</feature>
<evidence type="ECO:0000259" key="2">
    <source>
        <dbReference type="Pfam" id="PF14347"/>
    </source>
</evidence>
<dbReference type="RefSeq" id="WP_183948484.1">
    <property type="nucleotide sequence ID" value="NZ_JACHHX010000011.1"/>
</dbReference>
<protein>
    <recommendedName>
        <fullName evidence="2">DUF4399 domain-containing protein</fullName>
    </recommendedName>
</protein>
<dbReference type="Pfam" id="PF14347">
    <property type="entry name" value="DUF4399"/>
    <property type="match status" value="1"/>
</dbReference>
<dbReference type="InterPro" id="IPR025512">
    <property type="entry name" value="DUF4399"/>
</dbReference>
<dbReference type="EMBL" id="JACHHX010000011">
    <property type="protein sequence ID" value="MBB5015807.1"/>
    <property type="molecule type" value="Genomic_DNA"/>
</dbReference>
<accession>A0A7W7Y0G6</accession>
<dbReference type="AlphaFoldDB" id="A0A7W7Y0G6"/>
<evidence type="ECO:0000256" key="1">
    <source>
        <dbReference type="SAM" id="SignalP"/>
    </source>
</evidence>
<dbReference type="Proteomes" id="UP000519004">
    <property type="component" value="Unassembled WGS sequence"/>
</dbReference>
<gene>
    <name evidence="3" type="ORF">HNQ58_001717</name>
</gene>
<proteinExistence type="predicted"/>
<comment type="caution">
    <text evidence="3">The sequence shown here is derived from an EMBL/GenBank/DDBJ whole genome shotgun (WGS) entry which is preliminary data.</text>
</comment>
<reference evidence="3 4" key="1">
    <citation type="submission" date="2020-08" db="EMBL/GenBank/DDBJ databases">
        <title>Genomic Encyclopedia of Type Strains, Phase IV (KMG-IV): sequencing the most valuable type-strain genomes for metagenomic binning, comparative biology and taxonomic classification.</title>
        <authorList>
            <person name="Goeker M."/>
        </authorList>
    </citation>
    <scope>NUCLEOTIDE SEQUENCE [LARGE SCALE GENOMIC DNA]</scope>
    <source>
        <strain evidence="3 4">DSM 25897</strain>
    </source>
</reference>
<feature type="signal peptide" evidence="1">
    <location>
        <begin position="1"/>
        <end position="17"/>
    </location>
</feature>
<organism evidence="3 4">
    <name type="scientific">Rehaibacterium terrae</name>
    <dbReference type="NCBI Taxonomy" id="1341696"/>
    <lineage>
        <taxon>Bacteria</taxon>
        <taxon>Pseudomonadati</taxon>
        <taxon>Pseudomonadota</taxon>
        <taxon>Gammaproteobacteria</taxon>
        <taxon>Lysobacterales</taxon>
        <taxon>Lysobacteraceae</taxon>
        <taxon>Rehaibacterium</taxon>
    </lineage>
</organism>
<keyword evidence="4" id="KW-1185">Reference proteome</keyword>
<evidence type="ECO:0000313" key="3">
    <source>
        <dbReference type="EMBL" id="MBB5015807.1"/>
    </source>
</evidence>